<dbReference type="InterPro" id="IPR000182">
    <property type="entry name" value="GNAT_dom"/>
</dbReference>
<proteinExistence type="predicted"/>
<dbReference type="EMBL" id="QZCW01000003">
    <property type="protein sequence ID" value="MCW5322574.1"/>
    <property type="molecule type" value="Genomic_DNA"/>
</dbReference>
<name>A0ABT3KW48_9BURK</name>
<organism evidence="2 3">
    <name type="scientific">Verminephrobacter aporrectodeae subsp. tuberculatae</name>
    <dbReference type="NCBI Taxonomy" id="1110392"/>
    <lineage>
        <taxon>Bacteria</taxon>
        <taxon>Pseudomonadati</taxon>
        <taxon>Pseudomonadota</taxon>
        <taxon>Betaproteobacteria</taxon>
        <taxon>Burkholderiales</taxon>
        <taxon>Comamonadaceae</taxon>
        <taxon>Verminephrobacter</taxon>
    </lineage>
</organism>
<protein>
    <submittedName>
        <fullName evidence="2">GNAT family N-acetyltransferase</fullName>
    </submittedName>
</protein>
<evidence type="ECO:0000313" key="3">
    <source>
        <dbReference type="Proteomes" id="UP001208935"/>
    </source>
</evidence>
<dbReference type="RefSeq" id="WP_081479831.1">
    <property type="nucleotide sequence ID" value="NZ_QZCV01000003.1"/>
</dbReference>
<sequence>MQKKLHYSESVSSITLEQIADLYDSVGFGAADGYKSQENLLDRLFGHGCHGFFAIHGERLIGMVRVLSDDVICSWVAEACIHPDWQKQGVGRALFNMVTRRFEHTSIYLEALSSQVGFFSKMGIHPESKLVACSLAPKAKPRSPIHFMH</sequence>
<feature type="domain" description="N-acetyltransferase" evidence="1">
    <location>
        <begin position="9"/>
        <end position="143"/>
    </location>
</feature>
<reference evidence="3" key="1">
    <citation type="submission" date="2023-07" db="EMBL/GenBank/DDBJ databases">
        <title>Verminephrobacter genomes.</title>
        <authorList>
            <person name="Lund M.B."/>
        </authorList>
    </citation>
    <scope>NUCLEOTIDE SEQUENCE [LARGE SCALE GENOMIC DNA]</scope>
    <source>
        <strain evidence="3">AtM5-05</strain>
    </source>
</reference>
<gene>
    <name evidence="2" type="ORF">D5039_15860</name>
</gene>
<evidence type="ECO:0000313" key="2">
    <source>
        <dbReference type="EMBL" id="MCW5322574.1"/>
    </source>
</evidence>
<accession>A0ABT3KW48</accession>
<dbReference type="Gene3D" id="3.40.630.30">
    <property type="match status" value="1"/>
</dbReference>
<dbReference type="Proteomes" id="UP001208935">
    <property type="component" value="Unassembled WGS sequence"/>
</dbReference>
<dbReference type="PROSITE" id="PS51186">
    <property type="entry name" value="GNAT"/>
    <property type="match status" value="1"/>
</dbReference>
<dbReference type="SUPFAM" id="SSF55729">
    <property type="entry name" value="Acyl-CoA N-acyltransferases (Nat)"/>
    <property type="match status" value="1"/>
</dbReference>
<dbReference type="CDD" id="cd04301">
    <property type="entry name" value="NAT_SF"/>
    <property type="match status" value="1"/>
</dbReference>
<evidence type="ECO:0000259" key="1">
    <source>
        <dbReference type="PROSITE" id="PS51186"/>
    </source>
</evidence>
<keyword evidence="3" id="KW-1185">Reference proteome</keyword>
<dbReference type="InterPro" id="IPR016181">
    <property type="entry name" value="Acyl_CoA_acyltransferase"/>
</dbReference>
<comment type="caution">
    <text evidence="2">The sequence shown here is derived from an EMBL/GenBank/DDBJ whole genome shotgun (WGS) entry which is preliminary data.</text>
</comment>
<dbReference type="Pfam" id="PF00583">
    <property type="entry name" value="Acetyltransf_1"/>
    <property type="match status" value="1"/>
</dbReference>